<dbReference type="Proteomes" id="UP001151287">
    <property type="component" value="Unassembled WGS sequence"/>
</dbReference>
<dbReference type="PANTHER" id="PTHR34223:SF51">
    <property type="entry name" value="OS06G0556300 PROTEIN"/>
    <property type="match status" value="1"/>
</dbReference>
<dbReference type="Pfam" id="PF00646">
    <property type="entry name" value="F-box"/>
    <property type="match status" value="1"/>
</dbReference>
<dbReference type="SMART" id="SM00256">
    <property type="entry name" value="FBOX"/>
    <property type="match status" value="1"/>
</dbReference>
<dbReference type="Pfam" id="PF24758">
    <property type="entry name" value="LRR_At5g56370"/>
    <property type="match status" value="1"/>
</dbReference>
<dbReference type="InterPro" id="IPR032675">
    <property type="entry name" value="LRR_dom_sf"/>
</dbReference>
<evidence type="ECO:0000313" key="3">
    <source>
        <dbReference type="Proteomes" id="UP001151287"/>
    </source>
</evidence>
<dbReference type="InterPro" id="IPR001810">
    <property type="entry name" value="F-box_dom"/>
</dbReference>
<comment type="caution">
    <text evidence="2">The sequence shown here is derived from an EMBL/GenBank/DDBJ whole genome shotgun (WGS) entry which is preliminary data.</text>
</comment>
<dbReference type="SUPFAM" id="SSF81383">
    <property type="entry name" value="F-box domain"/>
    <property type="match status" value="1"/>
</dbReference>
<name>A0A9Q0HKA7_9POAL</name>
<dbReference type="Gene3D" id="1.20.1280.50">
    <property type="match status" value="1"/>
</dbReference>
<dbReference type="EMBL" id="JAMQYH010000004">
    <property type="protein sequence ID" value="KAJ1689412.1"/>
    <property type="molecule type" value="Genomic_DNA"/>
</dbReference>
<protein>
    <recommendedName>
        <fullName evidence="1">F-box domain-containing protein</fullName>
    </recommendedName>
</protein>
<keyword evidence="3" id="KW-1185">Reference proteome</keyword>
<feature type="domain" description="F-box" evidence="1">
    <location>
        <begin position="26"/>
        <end position="66"/>
    </location>
</feature>
<dbReference type="InterPro" id="IPR053781">
    <property type="entry name" value="F-box_AtFBL13-like"/>
</dbReference>
<evidence type="ECO:0000259" key="1">
    <source>
        <dbReference type="SMART" id="SM00256"/>
    </source>
</evidence>
<dbReference type="OrthoDB" id="677997at2759"/>
<reference evidence="2" key="1">
    <citation type="journal article" date="2022" name="Cell">
        <title>Repeat-based holocentromeres influence genome architecture and karyotype evolution.</title>
        <authorList>
            <person name="Hofstatter P.G."/>
            <person name="Thangavel G."/>
            <person name="Lux T."/>
            <person name="Neumann P."/>
            <person name="Vondrak T."/>
            <person name="Novak P."/>
            <person name="Zhang M."/>
            <person name="Costa L."/>
            <person name="Castellani M."/>
            <person name="Scott A."/>
            <person name="Toegelov H."/>
            <person name="Fuchs J."/>
            <person name="Mata-Sucre Y."/>
            <person name="Dias Y."/>
            <person name="Vanzela A.L.L."/>
            <person name="Huettel B."/>
            <person name="Almeida C.C.S."/>
            <person name="Simkova H."/>
            <person name="Souza G."/>
            <person name="Pedrosa-Harand A."/>
            <person name="Macas J."/>
            <person name="Mayer K.F.X."/>
            <person name="Houben A."/>
            <person name="Marques A."/>
        </authorList>
    </citation>
    <scope>NUCLEOTIDE SEQUENCE</scope>
    <source>
        <strain evidence="2">RhyBre1mFocal</strain>
    </source>
</reference>
<proteinExistence type="predicted"/>
<dbReference type="InterPro" id="IPR036047">
    <property type="entry name" value="F-box-like_dom_sf"/>
</dbReference>
<sequence length="411" mass="46447">MVQRPGQMSTKETWVELSELDRFNSLPDELLLHIMCFLMARQAVQTCILSKRWKNLWRYLPCLNFDTQEFKYAKSFIRFITSFPNFRSISHIVTFRLDSYQFDGCWGWANMIDDCLEAARSLITRVIESRLRVLSIAYSSCNGIDFHYVYTCAFVEEMNLHCILVPHEKPIALVNLKRLNLSGANLDGKSVKNLISGCPVLEDLVLEKCFFQFPNVTIISHTLKNLSIHGFESRNEVEIHLSVPSLVSLHLTRVRLGCISLKNMSSLVHAHIDFCFEVCANYQNSTNELLKGLSHAAYIELTGSRILKSDLWLIKESPVKDLLVKELPNCPAFANLKSLYLTGLNVCNFISPISHFVHISPNLETLTFGNEEMMISGTDAFTASATGNAVFLVGSMPVTIQFAQADSNANV</sequence>
<accession>A0A9Q0HKA7</accession>
<dbReference type="InterPro" id="IPR055411">
    <property type="entry name" value="LRR_FXL15/At3g58940/PEG3-like"/>
</dbReference>
<dbReference type="InterPro" id="IPR053197">
    <property type="entry name" value="F-box_SCFL_complex_component"/>
</dbReference>
<organism evidence="2 3">
    <name type="scientific">Rhynchospora breviuscula</name>
    <dbReference type="NCBI Taxonomy" id="2022672"/>
    <lineage>
        <taxon>Eukaryota</taxon>
        <taxon>Viridiplantae</taxon>
        <taxon>Streptophyta</taxon>
        <taxon>Embryophyta</taxon>
        <taxon>Tracheophyta</taxon>
        <taxon>Spermatophyta</taxon>
        <taxon>Magnoliopsida</taxon>
        <taxon>Liliopsida</taxon>
        <taxon>Poales</taxon>
        <taxon>Cyperaceae</taxon>
        <taxon>Cyperoideae</taxon>
        <taxon>Rhynchosporeae</taxon>
        <taxon>Rhynchospora</taxon>
    </lineage>
</organism>
<dbReference type="SUPFAM" id="SSF52047">
    <property type="entry name" value="RNI-like"/>
    <property type="match status" value="1"/>
</dbReference>
<gene>
    <name evidence="2" type="ORF">LUZ63_013567</name>
</gene>
<dbReference type="CDD" id="cd22160">
    <property type="entry name" value="F-box_AtFBL13-like"/>
    <property type="match status" value="1"/>
</dbReference>
<dbReference type="AlphaFoldDB" id="A0A9Q0HKA7"/>
<dbReference type="PANTHER" id="PTHR34223">
    <property type="entry name" value="OS11G0201299 PROTEIN"/>
    <property type="match status" value="1"/>
</dbReference>
<dbReference type="Gene3D" id="3.80.10.10">
    <property type="entry name" value="Ribonuclease Inhibitor"/>
    <property type="match status" value="1"/>
</dbReference>
<evidence type="ECO:0000313" key="2">
    <source>
        <dbReference type="EMBL" id="KAJ1689412.1"/>
    </source>
</evidence>